<proteinExistence type="inferred from homology"/>
<dbReference type="CDD" id="cd18989">
    <property type="entry name" value="LGIC_ECD_cation"/>
    <property type="match status" value="1"/>
</dbReference>
<evidence type="ECO:0000313" key="9">
    <source>
        <dbReference type="EMBL" id="GFS27826.1"/>
    </source>
</evidence>
<comment type="similarity">
    <text evidence="5">Belongs to the ligand-gated ion channel (TC 1.A.9) family.</text>
</comment>
<dbReference type="InterPro" id="IPR038050">
    <property type="entry name" value="Neuro_actylchol_rec"/>
</dbReference>
<dbReference type="InterPro" id="IPR036719">
    <property type="entry name" value="Neuro-gated_channel_TM_sf"/>
</dbReference>
<evidence type="ECO:0000256" key="6">
    <source>
        <dbReference type="SAM" id="MobiDB-lite"/>
    </source>
</evidence>
<evidence type="ECO:0000256" key="3">
    <source>
        <dbReference type="ARBA" id="ARBA00022989"/>
    </source>
</evidence>
<keyword evidence="9" id="KW-0675">Receptor</keyword>
<feature type="region of interest" description="Disordered" evidence="6">
    <location>
        <begin position="553"/>
        <end position="576"/>
    </location>
</feature>
<keyword evidence="5" id="KW-0732">Signal</keyword>
<keyword evidence="5" id="KW-0407">Ion channel</keyword>
<organism evidence="9 10">
    <name type="scientific">Elysia marginata</name>
    <dbReference type="NCBI Taxonomy" id="1093978"/>
    <lineage>
        <taxon>Eukaryota</taxon>
        <taxon>Metazoa</taxon>
        <taxon>Spiralia</taxon>
        <taxon>Lophotrochozoa</taxon>
        <taxon>Mollusca</taxon>
        <taxon>Gastropoda</taxon>
        <taxon>Heterobranchia</taxon>
        <taxon>Euthyneura</taxon>
        <taxon>Panpulmonata</taxon>
        <taxon>Sacoglossa</taxon>
        <taxon>Placobranchoidea</taxon>
        <taxon>Plakobranchidae</taxon>
        <taxon>Elysia</taxon>
    </lineage>
</organism>
<dbReference type="SUPFAM" id="SSF90112">
    <property type="entry name" value="Neurotransmitter-gated ion-channel transmembrane pore"/>
    <property type="match status" value="1"/>
</dbReference>
<keyword evidence="4 5" id="KW-0472">Membrane</keyword>
<comment type="subcellular location">
    <subcellularLocation>
        <location evidence="1">Membrane</location>
        <topology evidence="1">Multi-pass membrane protein</topology>
    </subcellularLocation>
</comment>
<dbReference type="InterPro" id="IPR006029">
    <property type="entry name" value="Neurotrans-gated_channel_TM"/>
</dbReference>
<sequence>MWLCMWLVISLKLVKATGKCSVNLHGKDRLWNLKDETTLQTTLSLLGDLNKRCGIPPLLPPMEFYKPSSSWTVALSFQPLQVVNVDEIEQSVTLSSYLILTWIDSSLSWEPKRYRGIKSVTMKLTNIWTPTVVVPKTTQSTGIKLQLPDKVSVRSDGQVTVPVPHFISTLCEFDMRDFPFDSHRCSIVFLEQEFFLNMTAFKAETSDVKTYFGTNAGWLLEEEGCISRLSNSSQFPTITYVLCHVRLKRRSAFYVINLIGPMALTSVMTLIVFWIPPEEREKVSFVTSVFMSTSLYLGFILDRLPRSMETVPYLNLLLMVIVAEVILATVATAFVLQYSTNRHENLSQASENQTGELTFSENLSTEEKESNLLSDSFTLKCGCQSKTDHLKTAKEDRDITSEELETKNKNENNQNLDVTFRNSNKNLHPKSHCDSQTAQKQRQNLCCAISCFGNSKVDKSDNKITQCVTEQSYEEKLSGFSKLPRISLNQTKEANAFPVENRTKQVNKDEASQSIRHTEAFSLNHLRHRFVFEVPSKGTMPCYNDYHEKEDHITNKAPTGNGNSKSFTNRKSYSHSGQKQGCKILIPDCHLKPDTSDKEESHNTPVQGKCGNTSGTAKRKACPGLKFVFRMLRKSNEPLEPADFDRMFFWIMLVIIVITWLSFLIPTHFKS</sequence>
<dbReference type="EMBL" id="BMAT01010567">
    <property type="protein sequence ID" value="GFS27826.1"/>
    <property type="molecule type" value="Genomic_DNA"/>
</dbReference>
<feature type="chain" id="PRO_5043087222" evidence="5">
    <location>
        <begin position="17"/>
        <end position="671"/>
    </location>
</feature>
<dbReference type="Gene3D" id="1.20.58.390">
    <property type="entry name" value="Neurotransmitter-gated ion-channel transmembrane domain"/>
    <property type="match status" value="1"/>
</dbReference>
<dbReference type="GO" id="GO:0016020">
    <property type="term" value="C:membrane"/>
    <property type="evidence" value="ECO:0007669"/>
    <property type="project" value="UniProtKB-SubCell"/>
</dbReference>
<feature type="transmembrane region" description="Helical" evidence="5">
    <location>
        <begin position="647"/>
        <end position="665"/>
    </location>
</feature>
<keyword evidence="10" id="KW-1185">Reference proteome</keyword>
<dbReference type="Gene3D" id="2.70.170.10">
    <property type="entry name" value="Neurotransmitter-gated ion-channel ligand-binding domain"/>
    <property type="match status" value="1"/>
</dbReference>
<feature type="transmembrane region" description="Helical" evidence="5">
    <location>
        <begin position="252"/>
        <end position="276"/>
    </location>
</feature>
<protein>
    <submittedName>
        <fullName evidence="9">Neuronal acetylcholine receptor subunit alpha-7</fullName>
    </submittedName>
</protein>
<keyword evidence="3 5" id="KW-1133">Transmembrane helix</keyword>
<feature type="compositionally biased region" description="Polar residues" evidence="6">
    <location>
        <begin position="556"/>
        <end position="576"/>
    </location>
</feature>
<dbReference type="Proteomes" id="UP000762676">
    <property type="component" value="Unassembled WGS sequence"/>
</dbReference>
<dbReference type="AlphaFoldDB" id="A0AAV4JZR4"/>
<dbReference type="InterPro" id="IPR006201">
    <property type="entry name" value="Neur_channel"/>
</dbReference>
<dbReference type="GO" id="GO:0005230">
    <property type="term" value="F:extracellular ligand-gated monoatomic ion channel activity"/>
    <property type="evidence" value="ECO:0007669"/>
    <property type="project" value="InterPro"/>
</dbReference>
<evidence type="ECO:0000259" key="8">
    <source>
        <dbReference type="Pfam" id="PF02932"/>
    </source>
</evidence>
<name>A0AAV4JZR4_9GAST</name>
<dbReference type="PRINTS" id="PR00252">
    <property type="entry name" value="NRIONCHANNEL"/>
</dbReference>
<evidence type="ECO:0000256" key="4">
    <source>
        <dbReference type="ARBA" id="ARBA00023136"/>
    </source>
</evidence>
<dbReference type="InterPro" id="IPR018000">
    <property type="entry name" value="Neurotransmitter_ion_chnl_CS"/>
</dbReference>
<dbReference type="GO" id="GO:0004888">
    <property type="term" value="F:transmembrane signaling receptor activity"/>
    <property type="evidence" value="ECO:0007669"/>
    <property type="project" value="InterPro"/>
</dbReference>
<dbReference type="PANTHER" id="PTHR18945">
    <property type="entry name" value="NEUROTRANSMITTER GATED ION CHANNEL"/>
    <property type="match status" value="1"/>
</dbReference>
<keyword evidence="5" id="KW-0813">Transport</keyword>
<feature type="domain" description="Neurotransmitter-gated ion-channel ligand-binding" evidence="7">
    <location>
        <begin position="67"/>
        <end position="205"/>
    </location>
</feature>
<dbReference type="PROSITE" id="PS00236">
    <property type="entry name" value="NEUROTR_ION_CHANNEL"/>
    <property type="match status" value="1"/>
</dbReference>
<evidence type="ECO:0000256" key="5">
    <source>
        <dbReference type="RuleBase" id="RU000687"/>
    </source>
</evidence>
<feature type="compositionally biased region" description="Basic and acidic residues" evidence="6">
    <location>
        <begin position="392"/>
        <end position="410"/>
    </location>
</feature>
<evidence type="ECO:0000256" key="1">
    <source>
        <dbReference type="ARBA" id="ARBA00004141"/>
    </source>
</evidence>
<feature type="transmembrane region" description="Helical" evidence="5">
    <location>
        <begin position="283"/>
        <end position="301"/>
    </location>
</feature>
<feature type="region of interest" description="Disordered" evidence="6">
    <location>
        <begin position="392"/>
        <end position="411"/>
    </location>
</feature>
<feature type="region of interest" description="Disordered" evidence="6">
    <location>
        <begin position="594"/>
        <end position="619"/>
    </location>
</feature>
<evidence type="ECO:0000313" key="10">
    <source>
        <dbReference type="Proteomes" id="UP000762676"/>
    </source>
</evidence>
<dbReference type="Pfam" id="PF02932">
    <property type="entry name" value="Neur_chan_memb"/>
    <property type="match status" value="1"/>
</dbReference>
<keyword evidence="2 5" id="KW-0812">Transmembrane</keyword>
<dbReference type="Pfam" id="PF02931">
    <property type="entry name" value="Neur_chan_LBD"/>
    <property type="match status" value="1"/>
</dbReference>
<dbReference type="SUPFAM" id="SSF63712">
    <property type="entry name" value="Nicotinic receptor ligand binding domain-like"/>
    <property type="match status" value="1"/>
</dbReference>
<feature type="transmembrane region" description="Helical" evidence="5">
    <location>
        <begin position="313"/>
        <end position="336"/>
    </location>
</feature>
<dbReference type="InterPro" id="IPR006202">
    <property type="entry name" value="Neur_chan_lig-bd"/>
</dbReference>
<evidence type="ECO:0000259" key="7">
    <source>
        <dbReference type="Pfam" id="PF02931"/>
    </source>
</evidence>
<gene>
    <name evidence="9" type="ORF">ElyMa_005308100</name>
</gene>
<dbReference type="InterPro" id="IPR036734">
    <property type="entry name" value="Neur_chan_lig-bd_sf"/>
</dbReference>
<keyword evidence="5" id="KW-0406">Ion transport</keyword>
<feature type="compositionally biased region" description="Polar residues" evidence="6">
    <location>
        <begin position="603"/>
        <end position="616"/>
    </location>
</feature>
<evidence type="ECO:0000256" key="2">
    <source>
        <dbReference type="ARBA" id="ARBA00022692"/>
    </source>
</evidence>
<comment type="caution">
    <text evidence="9">The sequence shown here is derived from an EMBL/GenBank/DDBJ whole genome shotgun (WGS) entry which is preliminary data.</text>
</comment>
<dbReference type="CDD" id="cd19051">
    <property type="entry name" value="LGIC_TM_cation"/>
    <property type="match status" value="1"/>
</dbReference>
<feature type="domain" description="Neurotransmitter-gated ion-channel transmembrane" evidence="8">
    <location>
        <begin position="259"/>
        <end position="436"/>
    </location>
</feature>
<reference evidence="9 10" key="1">
    <citation type="journal article" date="2021" name="Elife">
        <title>Chloroplast acquisition without the gene transfer in kleptoplastic sea slugs, Plakobranchus ocellatus.</title>
        <authorList>
            <person name="Maeda T."/>
            <person name="Takahashi S."/>
            <person name="Yoshida T."/>
            <person name="Shimamura S."/>
            <person name="Takaki Y."/>
            <person name="Nagai Y."/>
            <person name="Toyoda A."/>
            <person name="Suzuki Y."/>
            <person name="Arimoto A."/>
            <person name="Ishii H."/>
            <person name="Satoh N."/>
            <person name="Nishiyama T."/>
            <person name="Hasebe M."/>
            <person name="Maruyama T."/>
            <person name="Minagawa J."/>
            <person name="Obokata J."/>
            <person name="Shigenobu S."/>
        </authorList>
    </citation>
    <scope>NUCLEOTIDE SEQUENCE [LARGE SCALE GENOMIC DNA]</scope>
</reference>
<feature type="signal peptide" evidence="5">
    <location>
        <begin position="1"/>
        <end position="16"/>
    </location>
</feature>
<accession>A0AAV4JZR4</accession>